<evidence type="ECO:0000256" key="7">
    <source>
        <dbReference type="ARBA" id="ARBA00047615"/>
    </source>
</evidence>
<dbReference type="PANTHER" id="PTHR21299:SF2">
    <property type="entry name" value="CYTIDYLATE KINASE"/>
    <property type="match status" value="1"/>
</dbReference>
<dbReference type="InterPro" id="IPR027417">
    <property type="entry name" value="P-loop_NTPase"/>
</dbReference>
<dbReference type="SUPFAM" id="SSF52540">
    <property type="entry name" value="P-loop containing nucleoside triphosphate hydrolases"/>
    <property type="match status" value="1"/>
</dbReference>
<dbReference type="NCBIfam" id="TIGR00017">
    <property type="entry name" value="cmk"/>
    <property type="match status" value="1"/>
</dbReference>
<evidence type="ECO:0000259" key="9">
    <source>
        <dbReference type="Pfam" id="PF02224"/>
    </source>
</evidence>
<dbReference type="Gene3D" id="3.40.50.300">
    <property type="entry name" value="P-loop containing nucleotide triphosphate hydrolases"/>
    <property type="match status" value="1"/>
</dbReference>
<comment type="catalytic activity">
    <reaction evidence="8">
        <text>CMP + ATP = CDP + ADP</text>
        <dbReference type="Rhea" id="RHEA:11600"/>
        <dbReference type="ChEBI" id="CHEBI:30616"/>
        <dbReference type="ChEBI" id="CHEBI:58069"/>
        <dbReference type="ChEBI" id="CHEBI:60377"/>
        <dbReference type="ChEBI" id="CHEBI:456216"/>
        <dbReference type="EC" id="2.7.4.25"/>
    </reaction>
</comment>
<organism evidence="10">
    <name type="scientific">marine metagenome</name>
    <dbReference type="NCBI Taxonomy" id="408172"/>
    <lineage>
        <taxon>unclassified sequences</taxon>
        <taxon>metagenomes</taxon>
        <taxon>ecological metagenomes</taxon>
    </lineage>
</organism>
<keyword evidence="6" id="KW-0067">ATP-binding</keyword>
<feature type="domain" description="Cytidylate kinase" evidence="9">
    <location>
        <begin position="7"/>
        <end position="211"/>
    </location>
</feature>
<dbReference type="EMBL" id="UINC01005254">
    <property type="protein sequence ID" value="SVA20132.1"/>
    <property type="molecule type" value="Genomic_DNA"/>
</dbReference>
<dbReference type="GO" id="GO:0036431">
    <property type="term" value="F:dCMP kinase activity"/>
    <property type="evidence" value="ECO:0007669"/>
    <property type="project" value="InterPro"/>
</dbReference>
<name>A0A381TVR1_9ZZZZ</name>
<keyword evidence="5" id="KW-0418">Kinase</keyword>
<gene>
    <name evidence="10" type="ORF">METZ01_LOCUS72986</name>
</gene>
<comment type="similarity">
    <text evidence="1">Belongs to the cytidylate kinase family. Type 1 subfamily.</text>
</comment>
<keyword evidence="4" id="KW-0547">Nucleotide-binding</keyword>
<accession>A0A381TVR1</accession>
<dbReference type="HAMAP" id="MF_00238">
    <property type="entry name" value="Cytidyl_kinase_type1"/>
    <property type="match status" value="1"/>
</dbReference>
<dbReference type="PANTHER" id="PTHR21299">
    <property type="entry name" value="CYTIDYLATE KINASE/PANTOATE-BETA-ALANINE LIGASE"/>
    <property type="match status" value="1"/>
</dbReference>
<keyword evidence="3" id="KW-0808">Transferase</keyword>
<evidence type="ECO:0000256" key="4">
    <source>
        <dbReference type="ARBA" id="ARBA00022741"/>
    </source>
</evidence>
<dbReference type="GO" id="GO:0015949">
    <property type="term" value="P:nucleobase-containing small molecule interconversion"/>
    <property type="evidence" value="ECO:0007669"/>
    <property type="project" value="TreeGrafter"/>
</dbReference>
<protein>
    <recommendedName>
        <fullName evidence="2">(d)CMP kinase</fullName>
        <ecNumber evidence="2">2.7.4.25</ecNumber>
    </recommendedName>
</protein>
<dbReference type="EC" id="2.7.4.25" evidence="2"/>
<evidence type="ECO:0000313" key="10">
    <source>
        <dbReference type="EMBL" id="SVA20132.1"/>
    </source>
</evidence>
<dbReference type="CDD" id="cd02020">
    <property type="entry name" value="CMPK"/>
    <property type="match status" value="1"/>
</dbReference>
<evidence type="ECO:0000256" key="1">
    <source>
        <dbReference type="ARBA" id="ARBA00009427"/>
    </source>
</evidence>
<proteinExistence type="inferred from homology"/>
<dbReference type="GO" id="GO:0005524">
    <property type="term" value="F:ATP binding"/>
    <property type="evidence" value="ECO:0007669"/>
    <property type="project" value="UniProtKB-KW"/>
</dbReference>
<comment type="catalytic activity">
    <reaction evidence="7">
        <text>dCMP + ATP = dCDP + ADP</text>
        <dbReference type="Rhea" id="RHEA:25094"/>
        <dbReference type="ChEBI" id="CHEBI:30616"/>
        <dbReference type="ChEBI" id="CHEBI:57566"/>
        <dbReference type="ChEBI" id="CHEBI:58593"/>
        <dbReference type="ChEBI" id="CHEBI:456216"/>
        <dbReference type="EC" id="2.7.4.25"/>
    </reaction>
</comment>
<dbReference type="AlphaFoldDB" id="A0A381TVR1"/>
<reference evidence="10" key="1">
    <citation type="submission" date="2018-05" db="EMBL/GenBank/DDBJ databases">
        <authorList>
            <person name="Lanie J.A."/>
            <person name="Ng W.-L."/>
            <person name="Kazmierczak K.M."/>
            <person name="Andrzejewski T.M."/>
            <person name="Davidsen T.M."/>
            <person name="Wayne K.J."/>
            <person name="Tettelin H."/>
            <person name="Glass J.I."/>
            <person name="Rusch D."/>
            <person name="Podicherti R."/>
            <person name="Tsui H.-C.T."/>
            <person name="Winkler M.E."/>
        </authorList>
    </citation>
    <scope>NUCLEOTIDE SEQUENCE</scope>
</reference>
<sequence length="213" mass="22356">MSGLEVIAIDGPAGSGKTTIARALADRLELAYLDTGAMYRAVAFAALRAGTDLGDEVAVARTARDMVLHLDRTSCVVDGVDATLAIRGPEVTSAVSVVAAMVDVRVELVERQRNWVGERGGGVVEGRDIGSVVFPEARLKVYLTASPEVRARRRAGETGDVDVAAVAADIRRRDAADSGREASPLVEADGSVTLDTSELTVDEVVEAIVALLR</sequence>
<dbReference type="InterPro" id="IPR011994">
    <property type="entry name" value="Cytidylate_kinase_dom"/>
</dbReference>
<evidence type="ECO:0000256" key="5">
    <source>
        <dbReference type="ARBA" id="ARBA00022777"/>
    </source>
</evidence>
<evidence type="ECO:0000256" key="3">
    <source>
        <dbReference type="ARBA" id="ARBA00022679"/>
    </source>
</evidence>
<evidence type="ECO:0000256" key="8">
    <source>
        <dbReference type="ARBA" id="ARBA00048478"/>
    </source>
</evidence>
<evidence type="ECO:0000256" key="2">
    <source>
        <dbReference type="ARBA" id="ARBA00012906"/>
    </source>
</evidence>
<dbReference type="InterPro" id="IPR003136">
    <property type="entry name" value="Cytidylate_kin"/>
</dbReference>
<dbReference type="GO" id="GO:0005829">
    <property type="term" value="C:cytosol"/>
    <property type="evidence" value="ECO:0007669"/>
    <property type="project" value="TreeGrafter"/>
</dbReference>
<evidence type="ECO:0000256" key="6">
    <source>
        <dbReference type="ARBA" id="ARBA00022840"/>
    </source>
</evidence>
<dbReference type="Pfam" id="PF02224">
    <property type="entry name" value="Cytidylate_kin"/>
    <property type="match status" value="1"/>
</dbReference>